<feature type="transmembrane region" description="Helical" evidence="12">
    <location>
        <begin position="307"/>
        <end position="325"/>
    </location>
</feature>
<gene>
    <name evidence="16" type="ORF">GCM10011322_39810</name>
</gene>
<dbReference type="Proteomes" id="UP000600449">
    <property type="component" value="Unassembled WGS sequence"/>
</dbReference>
<dbReference type="InterPro" id="IPR003593">
    <property type="entry name" value="AAA+_ATPase"/>
</dbReference>
<dbReference type="InterPro" id="IPR036640">
    <property type="entry name" value="ABC1_TM_sf"/>
</dbReference>
<dbReference type="Pfam" id="PF00664">
    <property type="entry name" value="ABC_membrane"/>
    <property type="match status" value="1"/>
</dbReference>
<reference evidence="16 17" key="1">
    <citation type="journal article" date="2014" name="Int. J. Syst. Evol. Microbiol.">
        <title>Complete genome sequence of Corynebacterium casei LMG S-19264T (=DSM 44701T), isolated from a smear-ripened cheese.</title>
        <authorList>
            <consortium name="US DOE Joint Genome Institute (JGI-PGF)"/>
            <person name="Walter F."/>
            <person name="Albersmeier A."/>
            <person name="Kalinowski J."/>
            <person name="Ruckert C."/>
        </authorList>
    </citation>
    <scope>NUCLEOTIDE SEQUENCE [LARGE SCALE GENOMIC DNA]</scope>
    <source>
        <strain evidence="16 17">CGMCC 1.9161</strain>
    </source>
</reference>
<evidence type="ECO:0000256" key="7">
    <source>
        <dbReference type="ARBA" id="ARBA00022840"/>
    </source>
</evidence>
<keyword evidence="4" id="KW-1003">Cell membrane</keyword>
<dbReference type="Gene3D" id="3.90.70.10">
    <property type="entry name" value="Cysteine proteinases"/>
    <property type="match status" value="1"/>
</dbReference>
<keyword evidence="7" id="KW-0067">ATP-binding</keyword>
<dbReference type="Pfam" id="PF03412">
    <property type="entry name" value="Peptidase_C39"/>
    <property type="match status" value="1"/>
</dbReference>
<evidence type="ECO:0000256" key="6">
    <source>
        <dbReference type="ARBA" id="ARBA00022741"/>
    </source>
</evidence>
<dbReference type="NCBIfam" id="TIGR03796">
    <property type="entry name" value="NHLM_micro_ABC1"/>
    <property type="match status" value="1"/>
</dbReference>
<dbReference type="SUPFAM" id="SSF90123">
    <property type="entry name" value="ABC transporter transmembrane region"/>
    <property type="match status" value="1"/>
</dbReference>
<evidence type="ECO:0000256" key="5">
    <source>
        <dbReference type="ARBA" id="ARBA00022692"/>
    </source>
</evidence>
<keyword evidence="17" id="KW-1185">Reference proteome</keyword>
<sequence>MAREPKPGRVSTPTFLQMDPAESGAAALAIVLAHFGRWETITDLREATGTSRDGTRFENLDRGCGEYGLKTQSAAPDAAAVLALPMPVIVTWEQNQYVVLEGAKGDRVFLNDPAGGKRSVAREEFARSYAGRVLQVAPAPGFRRGGHPPSLLRSLARLLPGSRDAFALVALFGVMLVLPGLLLPAFLKALVDDVLTRGLAGWLLPLAIGLSLAMLANGLLTWLQRAYILRLQTKLAITQTALLIWHLLRAPAVFFTQRQVGDLVTRVDACNRVAVVMGNEVSLNVVNALVVVFYAAVMVFLSWQLTLLAIGAMVLNFAAIILAQAPRVSLATDLQGVQAKANSALLGAIENIETIKATGVESDVFSRWASHYSGVANAQQKLNALGALLNTVPEFINNLVLAAFLGFGGLLIMDGDLTVGGLVAFQAVLTRFVQPVIALVMFSGKIQETVADVVRIDDAMNTRPDPLMAKVEMLPPAAPQGAGSAATLSGALELRGVSFAYGRLDPPLIEGFDLTLAPGARVALVGGSGSGKSTIARLVTGLYQARAGQILFDGKPIEEIPRGQFVASVAYIQQDIHLFRGTIRENITMWDDTIAPQDVYRAALDAQIHDTIAARAGGYESAVEEGGSNFSGGQRQRIEIARGLARNPSIVVLDEATAALDPLTELKIDERLRARGCTCLIIAHRLSTIRDADEIVVLDHGKVVERGTHEELMATGGHYAQLVAAG</sequence>
<dbReference type="Pfam" id="PF00005">
    <property type="entry name" value="ABC_tran"/>
    <property type="match status" value="1"/>
</dbReference>
<evidence type="ECO:0000256" key="10">
    <source>
        <dbReference type="ARBA" id="ARBA00023136"/>
    </source>
</evidence>
<feature type="transmembrane region" description="Helical" evidence="12">
    <location>
        <begin position="199"/>
        <end position="223"/>
    </location>
</feature>
<proteinExistence type="inferred from homology"/>
<dbReference type="InterPro" id="IPR027417">
    <property type="entry name" value="P-loop_NTPase"/>
</dbReference>
<dbReference type="GO" id="GO:0008233">
    <property type="term" value="F:peptidase activity"/>
    <property type="evidence" value="ECO:0007669"/>
    <property type="project" value="InterPro"/>
</dbReference>
<dbReference type="SMART" id="SM00382">
    <property type="entry name" value="AAA"/>
    <property type="match status" value="1"/>
</dbReference>
<dbReference type="SUPFAM" id="SSF52540">
    <property type="entry name" value="P-loop containing nucleoside triphosphate hydrolases"/>
    <property type="match status" value="1"/>
</dbReference>
<dbReference type="PROSITE" id="PS50990">
    <property type="entry name" value="PEPTIDASE_C39"/>
    <property type="match status" value="1"/>
</dbReference>
<dbReference type="GO" id="GO:0005886">
    <property type="term" value="C:plasma membrane"/>
    <property type="evidence" value="ECO:0007669"/>
    <property type="project" value="UniProtKB-SubCell"/>
</dbReference>
<evidence type="ECO:0000259" key="13">
    <source>
        <dbReference type="PROSITE" id="PS50893"/>
    </source>
</evidence>
<evidence type="ECO:0000256" key="9">
    <source>
        <dbReference type="ARBA" id="ARBA00022989"/>
    </source>
</evidence>
<evidence type="ECO:0000259" key="14">
    <source>
        <dbReference type="PROSITE" id="PS50929"/>
    </source>
</evidence>
<dbReference type="PANTHER" id="PTHR24221">
    <property type="entry name" value="ATP-BINDING CASSETTE SUB-FAMILY B"/>
    <property type="match status" value="1"/>
</dbReference>
<feature type="domain" description="ABC transporter" evidence="13">
    <location>
        <begin position="492"/>
        <end position="725"/>
    </location>
</feature>
<organism evidence="16 17">
    <name type="scientific">Salinarimonas ramus</name>
    <dbReference type="NCBI Taxonomy" id="690164"/>
    <lineage>
        <taxon>Bacteria</taxon>
        <taxon>Pseudomonadati</taxon>
        <taxon>Pseudomonadota</taxon>
        <taxon>Alphaproteobacteria</taxon>
        <taxon>Hyphomicrobiales</taxon>
        <taxon>Salinarimonadaceae</taxon>
        <taxon>Salinarimonas</taxon>
    </lineage>
</organism>
<dbReference type="PROSITE" id="PS50893">
    <property type="entry name" value="ABC_TRANSPORTER_2"/>
    <property type="match status" value="1"/>
</dbReference>
<evidence type="ECO:0000256" key="12">
    <source>
        <dbReference type="SAM" id="Phobius"/>
    </source>
</evidence>
<keyword evidence="6" id="KW-0547">Nucleotide-binding</keyword>
<comment type="caution">
    <text evidence="16">The sequence shown here is derived from an EMBL/GenBank/DDBJ whole genome shotgun (WGS) entry which is preliminary data.</text>
</comment>
<dbReference type="PROSITE" id="PS00211">
    <property type="entry name" value="ABC_TRANSPORTER_1"/>
    <property type="match status" value="1"/>
</dbReference>
<keyword evidence="10 12" id="KW-0472">Membrane</keyword>
<evidence type="ECO:0000313" key="17">
    <source>
        <dbReference type="Proteomes" id="UP000600449"/>
    </source>
</evidence>
<evidence type="ECO:0000256" key="4">
    <source>
        <dbReference type="ARBA" id="ARBA00022475"/>
    </source>
</evidence>
<evidence type="ECO:0000256" key="8">
    <source>
        <dbReference type="ARBA" id="ARBA00022927"/>
    </source>
</evidence>
<comment type="similarity">
    <text evidence="2">Belongs to the ABC transporter superfamily.</text>
</comment>
<dbReference type="InterPro" id="IPR005074">
    <property type="entry name" value="Peptidase_C39"/>
</dbReference>
<dbReference type="GO" id="GO:0034040">
    <property type="term" value="F:ATPase-coupled lipid transmembrane transporter activity"/>
    <property type="evidence" value="ECO:0007669"/>
    <property type="project" value="TreeGrafter"/>
</dbReference>
<dbReference type="InterPro" id="IPR011527">
    <property type="entry name" value="ABC1_TM_dom"/>
</dbReference>
<evidence type="ECO:0000256" key="3">
    <source>
        <dbReference type="ARBA" id="ARBA00022448"/>
    </source>
</evidence>
<dbReference type="GO" id="GO:0043213">
    <property type="term" value="P:bacteriocin transport"/>
    <property type="evidence" value="ECO:0007669"/>
    <property type="project" value="UniProtKB-KW"/>
</dbReference>
<evidence type="ECO:0000256" key="2">
    <source>
        <dbReference type="ARBA" id="ARBA00005417"/>
    </source>
</evidence>
<evidence type="ECO:0000256" key="11">
    <source>
        <dbReference type="ARBA" id="ARBA00043264"/>
    </source>
</evidence>
<comment type="subcellular location">
    <subcellularLocation>
        <location evidence="1">Cell membrane</location>
        <topology evidence="1">Multi-pass membrane protein</topology>
    </subcellularLocation>
</comment>
<name>A0A917QG25_9HYPH</name>
<feature type="domain" description="Peptidase C39" evidence="15">
    <location>
        <begin position="17"/>
        <end position="136"/>
    </location>
</feature>
<dbReference type="InterPro" id="IPR003439">
    <property type="entry name" value="ABC_transporter-like_ATP-bd"/>
</dbReference>
<keyword evidence="11" id="KW-0080">Bacteriocin transport</keyword>
<dbReference type="GO" id="GO:0140359">
    <property type="term" value="F:ABC-type transporter activity"/>
    <property type="evidence" value="ECO:0007669"/>
    <property type="project" value="InterPro"/>
</dbReference>
<keyword evidence="3" id="KW-0813">Transport</keyword>
<dbReference type="GO" id="GO:0005524">
    <property type="term" value="F:ATP binding"/>
    <property type="evidence" value="ECO:0007669"/>
    <property type="project" value="UniProtKB-KW"/>
</dbReference>
<dbReference type="RefSeq" id="WP_188915008.1">
    <property type="nucleotide sequence ID" value="NZ_BMMF01000013.1"/>
</dbReference>
<keyword evidence="8" id="KW-0653">Protein transport</keyword>
<accession>A0A917QG25</accession>
<feature type="transmembrane region" description="Helical" evidence="12">
    <location>
        <begin position="281"/>
        <end position="300"/>
    </location>
</feature>
<dbReference type="InterPro" id="IPR017871">
    <property type="entry name" value="ABC_transporter-like_CS"/>
</dbReference>
<dbReference type="AlphaFoldDB" id="A0A917QG25"/>
<feature type="transmembrane region" description="Helical" evidence="12">
    <location>
        <begin position="395"/>
        <end position="412"/>
    </location>
</feature>
<dbReference type="GO" id="GO:0015031">
    <property type="term" value="P:protein transport"/>
    <property type="evidence" value="ECO:0007669"/>
    <property type="project" value="UniProtKB-KW"/>
</dbReference>
<dbReference type="Gene3D" id="1.20.1560.10">
    <property type="entry name" value="ABC transporter type 1, transmembrane domain"/>
    <property type="match status" value="1"/>
</dbReference>
<dbReference type="GO" id="GO:0016887">
    <property type="term" value="F:ATP hydrolysis activity"/>
    <property type="evidence" value="ECO:0007669"/>
    <property type="project" value="InterPro"/>
</dbReference>
<feature type="transmembrane region" description="Helical" evidence="12">
    <location>
        <begin position="165"/>
        <end position="187"/>
    </location>
</feature>
<feature type="domain" description="ABC transmembrane type-1" evidence="14">
    <location>
        <begin position="167"/>
        <end position="448"/>
    </location>
</feature>
<dbReference type="FunFam" id="3.40.50.300:FF:000299">
    <property type="entry name" value="ABC transporter ATP-binding protein/permease"/>
    <property type="match status" value="1"/>
</dbReference>
<evidence type="ECO:0000313" key="16">
    <source>
        <dbReference type="EMBL" id="GGK48804.1"/>
    </source>
</evidence>
<dbReference type="InterPro" id="IPR022514">
    <property type="entry name" value="NHPM_micro_ABC1"/>
</dbReference>
<dbReference type="PROSITE" id="PS50929">
    <property type="entry name" value="ABC_TM1F"/>
    <property type="match status" value="1"/>
</dbReference>
<dbReference type="Gene3D" id="3.40.50.300">
    <property type="entry name" value="P-loop containing nucleotide triphosphate hydrolases"/>
    <property type="match status" value="1"/>
</dbReference>
<dbReference type="EMBL" id="BMMF01000013">
    <property type="protein sequence ID" value="GGK48804.1"/>
    <property type="molecule type" value="Genomic_DNA"/>
</dbReference>
<dbReference type="PANTHER" id="PTHR24221:SF654">
    <property type="entry name" value="ATP-BINDING CASSETTE SUB-FAMILY B MEMBER 6"/>
    <property type="match status" value="1"/>
</dbReference>
<dbReference type="GO" id="GO:0006508">
    <property type="term" value="P:proteolysis"/>
    <property type="evidence" value="ECO:0007669"/>
    <property type="project" value="InterPro"/>
</dbReference>
<evidence type="ECO:0000256" key="1">
    <source>
        <dbReference type="ARBA" id="ARBA00004651"/>
    </source>
</evidence>
<dbReference type="InterPro" id="IPR039421">
    <property type="entry name" value="Type_1_exporter"/>
</dbReference>
<keyword evidence="9 12" id="KW-1133">Transmembrane helix</keyword>
<protein>
    <submittedName>
        <fullName evidence="16">NHLP family bacteriocin export ABC transporter peptidase/permease/ATPase</fullName>
    </submittedName>
</protein>
<keyword evidence="5 12" id="KW-0812">Transmembrane</keyword>
<evidence type="ECO:0000259" key="15">
    <source>
        <dbReference type="PROSITE" id="PS50990"/>
    </source>
</evidence>